<reference evidence="2" key="1">
    <citation type="submission" date="2004-11" db="EMBL/GenBank/DDBJ databases">
        <title>The full-length cDNA sequences of Schistosoma japonicum genes.</title>
        <authorList>
            <person name="Han Z."/>
        </authorList>
    </citation>
    <scope>NUCLEOTIDE SEQUENCE</scope>
</reference>
<name>Q5DC33_SCHJA</name>
<accession>Q5DC33</accession>
<dbReference type="AlphaFoldDB" id="Q5DC33"/>
<organism evidence="2">
    <name type="scientific">Schistosoma japonicum</name>
    <name type="common">Blood fluke</name>
    <dbReference type="NCBI Taxonomy" id="6182"/>
    <lineage>
        <taxon>Eukaryota</taxon>
        <taxon>Metazoa</taxon>
        <taxon>Spiralia</taxon>
        <taxon>Lophotrochozoa</taxon>
        <taxon>Platyhelminthes</taxon>
        <taxon>Trematoda</taxon>
        <taxon>Digenea</taxon>
        <taxon>Strigeidida</taxon>
        <taxon>Schistosomatoidea</taxon>
        <taxon>Schistosomatidae</taxon>
        <taxon>Schistosoma</taxon>
    </lineage>
</organism>
<reference evidence="2" key="2">
    <citation type="journal article" date="2006" name="PLoS Pathog.">
        <title>New perspectives on host-parasite interplay by comparative transcriptomic and proteomic analyses of Schistosoma japonicum.</title>
        <authorList>
            <person name="Liu F."/>
            <person name="Lu J."/>
            <person name="Hu W."/>
            <person name="Wang S.Y."/>
            <person name="Cui S.J."/>
            <person name="Chi M."/>
            <person name="Yan Q."/>
            <person name="Wang X.R."/>
            <person name="Song H.D."/>
            <person name="Xu X.N."/>
            <person name="Wang J.J."/>
            <person name="Zhang X.L."/>
            <person name="Zhang X."/>
            <person name="Wang Z.Q."/>
            <person name="Xue C.L."/>
            <person name="Brindley P.J."/>
            <person name="McManus D.P."/>
            <person name="Yang P.Y."/>
            <person name="Feng Z."/>
            <person name="Chen Z."/>
            <person name="Han Z.G."/>
        </authorList>
    </citation>
    <scope>NUCLEOTIDE SEQUENCE</scope>
</reference>
<feature type="region of interest" description="Disordered" evidence="1">
    <location>
        <begin position="35"/>
        <end position="63"/>
    </location>
</feature>
<dbReference type="EMBL" id="AY814891">
    <property type="protein sequence ID" value="AAW26623.1"/>
    <property type="molecule type" value="mRNA"/>
</dbReference>
<evidence type="ECO:0000256" key="1">
    <source>
        <dbReference type="SAM" id="MobiDB-lite"/>
    </source>
</evidence>
<evidence type="ECO:0000313" key="2">
    <source>
        <dbReference type="EMBL" id="AAW26623.1"/>
    </source>
</evidence>
<sequence length="127" mass="13841">MVLSGFSRTFSDITCGDGSLSKSLQDNNQNCSVSGAFGISRTRPNSKTPTRTPTRSGISDDPCNSIKKTPNCSTNKMLTVHECDGDRFIPNRSSTNMSRARHVIQKCDSVPNDDAGYHQAVTESCEY</sequence>
<proteinExistence type="evidence at transcript level"/>
<feature type="compositionally biased region" description="Polar residues" evidence="1">
    <location>
        <begin position="42"/>
        <end position="57"/>
    </location>
</feature>
<protein>
    <submittedName>
        <fullName evidence="2">SJCHGC06368 protein</fullName>
    </submittedName>
</protein>